<dbReference type="InterPro" id="IPR009014">
    <property type="entry name" value="Transketo_C/PFOR_II"/>
</dbReference>
<evidence type="ECO:0000313" key="12">
    <source>
        <dbReference type="Proteomes" id="UP001225134"/>
    </source>
</evidence>
<reference evidence="11 12" key="1">
    <citation type="submission" date="2023-06" db="EMBL/GenBank/DDBJ databases">
        <title>Antibody response to the Sneathia vaginalis cytopathogenic toxin A during pregnancy.</title>
        <authorList>
            <person name="Mccoy Z.T."/>
            <person name="Serrano M.G."/>
            <person name="Spaine K."/>
            <person name="Edwards D.J."/>
            <person name="Buck G.A."/>
            <person name="Jefferson K."/>
        </authorList>
    </citation>
    <scope>NUCLEOTIDE SEQUENCE [LARGE SCALE GENOMIC DNA]</scope>
    <source>
        <strain evidence="11 12">CCUG 42621</strain>
    </source>
</reference>
<dbReference type="SUPFAM" id="SSF52922">
    <property type="entry name" value="TK C-terminal domain-like"/>
    <property type="match status" value="1"/>
</dbReference>
<dbReference type="PIRSF" id="PIRSF000159">
    <property type="entry name" value="NifJ"/>
    <property type="match status" value="1"/>
</dbReference>
<dbReference type="Gene3D" id="4.10.780.10">
    <property type="entry name" value="Pyruvate-flavodoxin oxidoreductase, EKR domain"/>
    <property type="match status" value="1"/>
</dbReference>
<dbReference type="Pfam" id="PF02775">
    <property type="entry name" value="TPP_enzyme_C"/>
    <property type="match status" value="1"/>
</dbReference>
<dbReference type="PROSITE" id="PS51379">
    <property type="entry name" value="4FE4S_FER_2"/>
    <property type="match status" value="2"/>
</dbReference>
<dbReference type="Pfam" id="PF01855">
    <property type="entry name" value="POR_N"/>
    <property type="match status" value="1"/>
</dbReference>
<gene>
    <name evidence="11" type="primary">nifJ</name>
    <name evidence="11" type="ORF">QQA45_00035</name>
</gene>
<evidence type="ECO:0000256" key="1">
    <source>
        <dbReference type="ARBA" id="ARBA00009032"/>
    </source>
</evidence>
<keyword evidence="2 9" id="KW-0813">Transport</keyword>
<comment type="similarity">
    <text evidence="1 9">Belongs to the pyruvate:ferredoxin/flavodoxin oxidoreductase family.</text>
</comment>
<keyword evidence="7" id="KW-0408">Iron</keyword>
<dbReference type="Pfam" id="PF12838">
    <property type="entry name" value="Fer4_7"/>
    <property type="match status" value="1"/>
</dbReference>
<evidence type="ECO:0000259" key="10">
    <source>
        <dbReference type="PROSITE" id="PS51379"/>
    </source>
</evidence>
<evidence type="ECO:0000256" key="7">
    <source>
        <dbReference type="ARBA" id="ARBA00023004"/>
    </source>
</evidence>
<dbReference type="InterPro" id="IPR019456">
    <property type="entry name" value="Pyrv-flavodox_OxRtase_EKR"/>
</dbReference>
<dbReference type="InterPro" id="IPR037112">
    <property type="entry name" value="Pyrv-flavodox_OxR_EKR_sf"/>
</dbReference>
<dbReference type="PANTHER" id="PTHR32154:SF0">
    <property type="entry name" value="PYRUVATE-FLAVODOXIN OXIDOREDUCTASE-RELATED"/>
    <property type="match status" value="1"/>
</dbReference>
<dbReference type="InterPro" id="IPR011895">
    <property type="entry name" value="Pyrv_flavodox_OxRed"/>
</dbReference>
<dbReference type="InterPro" id="IPR002869">
    <property type="entry name" value="Pyrv_flavodox_OxRed_cen"/>
</dbReference>
<evidence type="ECO:0000256" key="2">
    <source>
        <dbReference type="ARBA" id="ARBA00022448"/>
    </source>
</evidence>
<keyword evidence="6 9" id="KW-0560">Oxidoreductase</keyword>
<dbReference type="Proteomes" id="UP001225134">
    <property type="component" value="Unassembled WGS sequence"/>
</dbReference>
<proteinExistence type="inferred from homology"/>
<feature type="domain" description="4Fe-4S ferredoxin-type" evidence="10">
    <location>
        <begin position="728"/>
        <end position="757"/>
    </location>
</feature>
<dbReference type="Pfam" id="PF10371">
    <property type="entry name" value="EKR"/>
    <property type="match status" value="1"/>
</dbReference>
<dbReference type="InterPro" id="IPR033412">
    <property type="entry name" value="PFOR_II"/>
</dbReference>
<dbReference type="Gene3D" id="3.40.50.920">
    <property type="match status" value="1"/>
</dbReference>
<dbReference type="NCBIfam" id="TIGR02176">
    <property type="entry name" value="pyruv_ox_red"/>
    <property type="match status" value="1"/>
</dbReference>
<dbReference type="Gene3D" id="3.40.920.10">
    <property type="entry name" value="Pyruvate-ferredoxin oxidoreductase, PFOR, domain III"/>
    <property type="match status" value="1"/>
</dbReference>
<keyword evidence="8" id="KW-0411">Iron-sulfur</keyword>
<dbReference type="PROSITE" id="PS00198">
    <property type="entry name" value="4FE4S_FER_1"/>
    <property type="match status" value="1"/>
</dbReference>
<dbReference type="PANTHER" id="PTHR32154">
    <property type="entry name" value="PYRUVATE-FLAVODOXIN OXIDOREDUCTASE-RELATED"/>
    <property type="match status" value="1"/>
</dbReference>
<evidence type="ECO:0000256" key="9">
    <source>
        <dbReference type="PIRNR" id="PIRNR000159"/>
    </source>
</evidence>
<dbReference type="SUPFAM" id="SSF54862">
    <property type="entry name" value="4Fe-4S ferredoxins"/>
    <property type="match status" value="1"/>
</dbReference>
<dbReference type="InterPro" id="IPR019752">
    <property type="entry name" value="Pyrv/ketoisovalerate_OxRed_cat"/>
</dbReference>
<dbReference type="InterPro" id="IPR017896">
    <property type="entry name" value="4Fe4S_Fe-S-bd"/>
</dbReference>
<dbReference type="InterPro" id="IPR017900">
    <property type="entry name" value="4Fe4S_Fe_S_CS"/>
</dbReference>
<dbReference type="Gene3D" id="3.40.50.970">
    <property type="match status" value="2"/>
</dbReference>
<evidence type="ECO:0000313" key="11">
    <source>
        <dbReference type="EMBL" id="MDK9579923.1"/>
    </source>
</evidence>
<evidence type="ECO:0000256" key="3">
    <source>
        <dbReference type="ARBA" id="ARBA00022485"/>
    </source>
</evidence>
<dbReference type="RefSeq" id="WP_285152359.1">
    <property type="nucleotide sequence ID" value="NZ_JASSPP010000001.1"/>
</dbReference>
<evidence type="ECO:0000256" key="6">
    <source>
        <dbReference type="ARBA" id="ARBA00023002"/>
    </source>
</evidence>
<name>A0ABT7HHC6_9FUSO</name>
<protein>
    <submittedName>
        <fullName evidence="11">Pyruvate:ferredoxin (Flavodoxin) oxidoreductase</fullName>
    </submittedName>
</protein>
<evidence type="ECO:0000256" key="4">
    <source>
        <dbReference type="ARBA" id="ARBA00022723"/>
    </source>
</evidence>
<dbReference type="Pfam" id="PF01558">
    <property type="entry name" value="POR"/>
    <property type="match status" value="1"/>
</dbReference>
<keyword evidence="4" id="KW-0479">Metal-binding</keyword>
<feature type="domain" description="4Fe-4S ferredoxin-type" evidence="10">
    <location>
        <begin position="672"/>
        <end position="701"/>
    </location>
</feature>
<dbReference type="SUPFAM" id="SSF53323">
    <property type="entry name" value="Pyruvate-ferredoxin oxidoreductase, PFOR, domain III"/>
    <property type="match status" value="1"/>
</dbReference>
<accession>A0ABT7HHC6</accession>
<keyword evidence="5 9" id="KW-0249">Electron transport</keyword>
<dbReference type="InterPro" id="IPR050722">
    <property type="entry name" value="Pyruvate:ferred/Flavod_OxRd"/>
</dbReference>
<dbReference type="Gene3D" id="3.30.70.20">
    <property type="match status" value="1"/>
</dbReference>
<dbReference type="CDD" id="cd03377">
    <property type="entry name" value="TPP_PFOR_PNO"/>
    <property type="match status" value="1"/>
</dbReference>
<dbReference type="EMBL" id="JASSPP010000001">
    <property type="protein sequence ID" value="MDK9579923.1"/>
    <property type="molecule type" value="Genomic_DNA"/>
</dbReference>
<keyword evidence="12" id="KW-1185">Reference proteome</keyword>
<dbReference type="CDD" id="cd07034">
    <property type="entry name" value="TPP_PYR_PFOR_IOR-alpha_like"/>
    <property type="match status" value="1"/>
</dbReference>
<dbReference type="Pfam" id="PF17147">
    <property type="entry name" value="PFOR_II"/>
    <property type="match status" value="1"/>
</dbReference>
<evidence type="ECO:0000256" key="8">
    <source>
        <dbReference type="ARBA" id="ARBA00023014"/>
    </source>
</evidence>
<keyword evidence="3" id="KW-0004">4Fe-4S</keyword>
<comment type="caution">
    <text evidence="11">The sequence shown here is derived from an EMBL/GenBank/DDBJ whole genome shotgun (WGS) entry which is preliminary data.</text>
</comment>
<sequence length="1161" mass="130948">MKTMDGNQAAAYIAYAFTELAAIYPITPSSTMSEYIDEWASQNKKNIFGQTVKLIEMQSEAGAAAVVHGALQSGALATTFTASQGLLLKIPNMFKISGELLPGVIHIASRSISTHALSIFCDHQDVYSARTTGFAILASGSVQEIMDIAPVAHLSTIKGRIPFMHFFDGFRTSHEIQKINEISYSDLEKLVDYEELKKFRKRSLNPEKPVTRGTSQTEDIFFQARESQNLFYEKLPDIVAEYMEKIKKVTGREYKPFMFYGAEDAEYIIIAMGSVTQTIKEVVDYLNEKGKKVGLITVHLYRPFSKKYLFSVVPKTVKKIAVLDRTKEPGASDPLYLDIRNAFYDSELKPEIVGGRYGLSSKNTGPSHILSVFENLFQKESKNDFTIGIIDDVTFKSLNENKEFYLEKKEIECLFYGLGSDGTVSANKNSIKILGEHTDYYVQGFFSYDSKKEGGLTRSYLRISKKEINAPYLIERPYFVSCSSFAYLSKYDLLENIKEGGIFLLNTLYNKESIVEKLPDDFKKKLAEKKIRLYIINATKLSYELKMGTKINTIMQSAFFYLINIIDYEQAKKYMKFYADKVYSKKGLEFVQRNYEAIDLGDKVVEVKVDENWKNLNLLMKEMKLSTFMQKIMNPINSLKGSEIPVSAFRGFEDGTFLPGSSALEKRNIASQVPHWIPEACIQCNQCSFVCPHATIRPFLLDDEELKKVPNVIQTLKPVGRGMENYRFVIQVSPEDCTGCTACVDICPTKALVMKPTNEEIENGTAENARYIYENVKYKDKLLPKTSVKGSQFAKPLFEFSGACAGCGETPYIKLLTQLYGDRMVVANATGCSSIYSASAPSTAFTTNECGRGPAWASSLFEDNAEYGYGLFEGSEAVRRELLQDISQVINEKSASIELIEAFEQFIENQTDENADKARELLEKERMNSDLLQKIYDLKQYMLKKSIWIIGGDGWAYDIGFGGLDHVLASGVNVNVLVLDTEVYSNTGGQASKATPLGGIAKFAAKGKRTNKKDLAALMMTYENVYVAKVAMGANQNQTIRAFKEAYEYDGPSLIIAYCPCIEHGQKGGLSSQSEEKLAVEVGYWNLLRFNPSLIEKGKNPLQIDFKKPNFEKYREFLMNENRFVRLVNEDPKEAEEILEANKNDAIKRFGYYERLSKLDY</sequence>
<dbReference type="SUPFAM" id="SSF52518">
    <property type="entry name" value="Thiamin diphosphate-binding fold (THDP-binding)"/>
    <property type="match status" value="2"/>
</dbReference>
<dbReference type="InterPro" id="IPR011766">
    <property type="entry name" value="TPP_enzyme_TPP-bd"/>
</dbReference>
<evidence type="ECO:0000256" key="5">
    <source>
        <dbReference type="ARBA" id="ARBA00022982"/>
    </source>
</evidence>
<dbReference type="InterPro" id="IPR002880">
    <property type="entry name" value="Pyrv_Fd/Flavodoxin_OxRdtase_N"/>
</dbReference>
<dbReference type="InterPro" id="IPR029061">
    <property type="entry name" value="THDP-binding"/>
</dbReference>
<dbReference type="SMART" id="SM00890">
    <property type="entry name" value="EKR"/>
    <property type="match status" value="1"/>
</dbReference>
<organism evidence="11 12">
    <name type="scientific">Sneathia sanguinegens</name>
    <dbReference type="NCBI Taxonomy" id="40543"/>
    <lineage>
        <taxon>Bacteria</taxon>
        <taxon>Fusobacteriati</taxon>
        <taxon>Fusobacteriota</taxon>
        <taxon>Fusobacteriia</taxon>
        <taxon>Fusobacteriales</taxon>
        <taxon>Leptotrichiaceae</taxon>
        <taxon>Sneathia</taxon>
    </lineage>
</organism>
<keyword evidence="11" id="KW-0670">Pyruvate</keyword>